<gene>
    <name evidence="2" type="ORF">A2161_14955</name>
</gene>
<proteinExistence type="predicted"/>
<organism evidence="2 3">
    <name type="scientific">Candidatus Schekmanbacteria bacterium RBG_13_48_7</name>
    <dbReference type="NCBI Taxonomy" id="1817878"/>
    <lineage>
        <taxon>Bacteria</taxon>
        <taxon>Candidatus Schekmaniibacteriota</taxon>
    </lineage>
</organism>
<dbReference type="InterPro" id="IPR036059">
    <property type="entry name" value="TldD/PmbA_sf"/>
</dbReference>
<dbReference type="InterPro" id="IPR035068">
    <property type="entry name" value="TldD/PmbA_N"/>
</dbReference>
<dbReference type="SUPFAM" id="SSF111283">
    <property type="entry name" value="Putative modulator of DNA gyrase, PmbA/TldD"/>
    <property type="match status" value="1"/>
</dbReference>
<comment type="caution">
    <text evidence="2">The sequence shown here is derived from an EMBL/GenBank/DDBJ whole genome shotgun (WGS) entry which is preliminary data.</text>
</comment>
<dbReference type="AlphaFoldDB" id="A0A1F7RXG3"/>
<dbReference type="Gene3D" id="3.30.2290.10">
    <property type="entry name" value="PmbA/TldD superfamily"/>
    <property type="match status" value="1"/>
</dbReference>
<protein>
    <recommendedName>
        <fullName evidence="1">Metalloprotease TldD/E C-terminal domain-containing protein</fullName>
    </recommendedName>
</protein>
<dbReference type="GO" id="GO:0006508">
    <property type="term" value="P:proteolysis"/>
    <property type="evidence" value="ECO:0007669"/>
    <property type="project" value="InterPro"/>
</dbReference>
<dbReference type="PANTHER" id="PTHR43421">
    <property type="entry name" value="METALLOPROTEASE PMBA"/>
    <property type="match status" value="1"/>
</dbReference>
<dbReference type="Pfam" id="PF19289">
    <property type="entry name" value="PmbA_TldD_3rd"/>
    <property type="match status" value="1"/>
</dbReference>
<dbReference type="InterPro" id="IPR047657">
    <property type="entry name" value="PmbA"/>
</dbReference>
<dbReference type="InterPro" id="IPR045569">
    <property type="entry name" value="Metalloprtase-TldD/E_C"/>
</dbReference>
<dbReference type="PANTHER" id="PTHR43421:SF1">
    <property type="entry name" value="METALLOPROTEASE PMBA"/>
    <property type="match status" value="1"/>
</dbReference>
<sequence length="436" mass="49046">MEKLLKMALKESDSAEILMIERKGNPISFYNYLSADILNRDLIELSLRIIRDGKIGVSKGSFAGDRKTFVEQAVLAAKYGPKVEFDFPSEPSTGKNMTFDPELVGMKLEKVFNDGRAIYDFVKRHYAEMPLNLYMDNERKKVSLINSKGKNESYEHTRYTICVMSMYRKSKEGINKEITQCKYFKFPESMILELIDEYKNSGREVKVPSKTMPVIFRTSATWSLLYRLIEGVKGSNYAKNITPLKEKINTQIFSDKVTVWDDPTMAAAPGSVPFDDEGVPTRKKVIVDNGVLKNFIFDLESGAKSGLGSSGNGFKKSMWTRGIEDNPIPCFTNMIMVPGAWDLKDMIQDMGEGIIVNDVIGFHSGNMLQGAYSMNVGIGFYVKDKKIQGRAIDTMVAGNVYEDFFAIKGLGKKLEYNPQAYTPDIYFEKISVSGTG</sequence>
<evidence type="ECO:0000313" key="2">
    <source>
        <dbReference type="EMBL" id="OGL45768.1"/>
    </source>
</evidence>
<name>A0A1F7RXG3_9BACT</name>
<reference evidence="2 3" key="1">
    <citation type="journal article" date="2016" name="Nat. Commun.">
        <title>Thousands of microbial genomes shed light on interconnected biogeochemical processes in an aquifer system.</title>
        <authorList>
            <person name="Anantharaman K."/>
            <person name="Brown C.T."/>
            <person name="Hug L.A."/>
            <person name="Sharon I."/>
            <person name="Castelle C.J."/>
            <person name="Probst A.J."/>
            <person name="Thomas B.C."/>
            <person name="Singh A."/>
            <person name="Wilkins M.J."/>
            <person name="Karaoz U."/>
            <person name="Brodie E.L."/>
            <person name="Williams K.H."/>
            <person name="Hubbard S.S."/>
            <person name="Banfield J.F."/>
        </authorList>
    </citation>
    <scope>NUCLEOTIDE SEQUENCE [LARGE SCALE GENOMIC DNA]</scope>
</reference>
<dbReference type="GO" id="GO:0008237">
    <property type="term" value="F:metallopeptidase activity"/>
    <property type="evidence" value="ECO:0007669"/>
    <property type="project" value="InterPro"/>
</dbReference>
<dbReference type="EMBL" id="MGDD01000161">
    <property type="protein sequence ID" value="OGL45768.1"/>
    <property type="molecule type" value="Genomic_DNA"/>
</dbReference>
<accession>A0A1F7RXG3</accession>
<dbReference type="GO" id="GO:0005829">
    <property type="term" value="C:cytosol"/>
    <property type="evidence" value="ECO:0007669"/>
    <property type="project" value="TreeGrafter"/>
</dbReference>
<feature type="domain" description="Metalloprotease TldD/E C-terminal" evidence="1">
    <location>
        <begin position="209"/>
        <end position="434"/>
    </location>
</feature>
<evidence type="ECO:0000259" key="1">
    <source>
        <dbReference type="Pfam" id="PF19289"/>
    </source>
</evidence>
<dbReference type="Proteomes" id="UP000179266">
    <property type="component" value="Unassembled WGS sequence"/>
</dbReference>
<evidence type="ECO:0000313" key="3">
    <source>
        <dbReference type="Proteomes" id="UP000179266"/>
    </source>
</evidence>